<organism evidence="1 2">
    <name type="scientific">Pyxidicoccus parkwayensis</name>
    <dbReference type="NCBI Taxonomy" id="2813578"/>
    <lineage>
        <taxon>Bacteria</taxon>
        <taxon>Pseudomonadati</taxon>
        <taxon>Myxococcota</taxon>
        <taxon>Myxococcia</taxon>
        <taxon>Myxococcales</taxon>
        <taxon>Cystobacterineae</taxon>
        <taxon>Myxococcaceae</taxon>
        <taxon>Pyxidicoccus</taxon>
    </lineage>
</organism>
<name>A0ABX7P4D6_9BACT</name>
<evidence type="ECO:0000313" key="2">
    <source>
        <dbReference type="Proteomes" id="UP000662747"/>
    </source>
</evidence>
<evidence type="ECO:0000313" key="1">
    <source>
        <dbReference type="EMBL" id="QSQ25272.1"/>
    </source>
</evidence>
<dbReference type="EMBL" id="CP071090">
    <property type="protein sequence ID" value="QSQ25272.1"/>
    <property type="molecule type" value="Genomic_DNA"/>
</dbReference>
<gene>
    <name evidence="1" type="ORF">JY651_10230</name>
</gene>
<dbReference type="PROSITE" id="PS51257">
    <property type="entry name" value="PROKAR_LIPOPROTEIN"/>
    <property type="match status" value="1"/>
</dbReference>
<dbReference type="Proteomes" id="UP000662747">
    <property type="component" value="Chromosome"/>
</dbReference>
<proteinExistence type="predicted"/>
<keyword evidence="2" id="KW-1185">Reference proteome</keyword>
<sequence length="247" mass="26615">MTRLAAALFLILLSACEKPTPKEPTATQEFASAKGPAAAKEPTAAEVLGVKPDFTPRYAVATTERFDVGGVPRLSMKVTVPRGLTREDLEANVRHALLRAYESGPVKFGAVSVLAYASAKTNSVYDAAKGDFAPGGKWSASSTTVPLSEWKAQVDFSDLYFQERTYLAAGTRAVLVLANPEFSKTVQVSRKAGRWQDEDTVAELKPGIPVVVVGHEDFGIAGVRYEVETVKGPKCRGWVHAFDLKAK</sequence>
<accession>A0ABX7P4D6</accession>
<reference evidence="1 2" key="1">
    <citation type="submission" date="2021-02" db="EMBL/GenBank/DDBJ databases">
        <title>De Novo genome assembly of isolated myxobacteria.</title>
        <authorList>
            <person name="Stevens D.C."/>
        </authorList>
    </citation>
    <scope>NUCLEOTIDE SEQUENCE [LARGE SCALE GENOMIC DNA]</scope>
    <source>
        <strain evidence="2">SCPEA02</strain>
    </source>
</reference>
<dbReference type="RefSeq" id="WP_206726828.1">
    <property type="nucleotide sequence ID" value="NZ_CP071090.1"/>
</dbReference>
<evidence type="ECO:0008006" key="3">
    <source>
        <dbReference type="Google" id="ProtNLM"/>
    </source>
</evidence>
<protein>
    <recommendedName>
        <fullName evidence="3">Lipoprotein</fullName>
    </recommendedName>
</protein>